<sequence>MKKKLILAILLIFLNIVVACSPSEPLLRLDQPLNLKVVKNVVSFDPVEFADYYILNINSTNIELTETSYTIDESGTYRVQVKAVGENFTDSLFSTALTFEVKFLEYPKNIQVINRQITYDEVDGADSYNIDINGEIYNTKEKIVPTLEPGTYYVRIQSLSNQFVDSSYSPMIVLVVTEKDLIISNHIYGYSLKSSFDLPLISYKDSPTQFNVFKVEGTKETEMDYQYVYLKDQTLYLTESYLETFKKDDIISLKIMTNLGRHQITIKIGETSNPYIYNDIIVKTNLIDDLSFKVEVFDFKLFDVFNSNKDLPVMDEKTYTFERGVLTIHNDYIKNIFESNLELHEIKIMIRFVRDNRYHVIDVYIRR</sequence>
<evidence type="ECO:0000313" key="1">
    <source>
        <dbReference type="EMBL" id="CDR31367.1"/>
    </source>
</evidence>
<proteinExistence type="predicted"/>
<dbReference type="STRING" id="35623.Aocu_12940"/>
<dbReference type="PROSITE" id="PS51257">
    <property type="entry name" value="PROKAR_LIPOPROTEIN"/>
    <property type="match status" value="1"/>
</dbReference>
<dbReference type="InParanoid" id="A0A061AK20"/>
<dbReference type="Proteomes" id="UP000032434">
    <property type="component" value="Chromosome 1"/>
</dbReference>
<name>A0A061AK20_9MOLU</name>
<protein>
    <submittedName>
        <fullName evidence="1">Uncharacterized protein</fullName>
    </submittedName>
</protein>
<dbReference type="KEGG" id="aoc:Aocu_12940"/>
<accession>A0A061AK20</accession>
<reference evidence="2" key="1">
    <citation type="submission" date="2014-05" db="EMBL/GenBank/DDBJ databases">
        <authorList>
            <person name="Kube M."/>
        </authorList>
    </citation>
    <scope>NUCLEOTIDE SEQUENCE [LARGE SCALE GENOMIC DNA]</scope>
</reference>
<dbReference type="RefSeq" id="WP_045749793.1">
    <property type="nucleotide sequence ID" value="NZ_FUZK01000001.1"/>
</dbReference>
<organism evidence="1 2">
    <name type="scientific">Acholeplasma oculi</name>
    <dbReference type="NCBI Taxonomy" id="35623"/>
    <lineage>
        <taxon>Bacteria</taxon>
        <taxon>Bacillati</taxon>
        <taxon>Mycoplasmatota</taxon>
        <taxon>Mollicutes</taxon>
        <taxon>Acholeplasmatales</taxon>
        <taxon>Acholeplasmataceae</taxon>
        <taxon>Acholeplasma</taxon>
    </lineage>
</organism>
<dbReference type="EMBL" id="LK028559">
    <property type="protein sequence ID" value="CDR31367.1"/>
    <property type="molecule type" value="Genomic_DNA"/>
</dbReference>
<dbReference type="PATRIC" id="fig|35623.3.peg.1293"/>
<dbReference type="HOGENOM" id="CLU_722840_0_0_14"/>
<dbReference type="OrthoDB" id="384572at2"/>
<gene>
    <name evidence="1" type="ORF">Aocu_12940</name>
</gene>
<keyword evidence="2" id="KW-1185">Reference proteome</keyword>
<evidence type="ECO:0000313" key="2">
    <source>
        <dbReference type="Proteomes" id="UP000032434"/>
    </source>
</evidence>
<dbReference type="AlphaFoldDB" id="A0A061AK20"/>